<organism evidence="2 3">
    <name type="scientific">Septoria linicola</name>
    <dbReference type="NCBI Taxonomy" id="215465"/>
    <lineage>
        <taxon>Eukaryota</taxon>
        <taxon>Fungi</taxon>
        <taxon>Dikarya</taxon>
        <taxon>Ascomycota</taxon>
        <taxon>Pezizomycotina</taxon>
        <taxon>Dothideomycetes</taxon>
        <taxon>Dothideomycetidae</taxon>
        <taxon>Mycosphaerellales</taxon>
        <taxon>Mycosphaerellaceae</taxon>
        <taxon>Septoria</taxon>
    </lineage>
</organism>
<sequence>MPSAWKRWWRNNLNKLKKKNKNRPIFDRDFNDDEVPPHTQQRPFAHGIDFPGPPLPPQAVARDPLDRFGSSNALPSTAATRGAAPPPSQRLRAASYSRAATGPGGAARPKSAGSSDSSESFRTAQQGFKY</sequence>
<feature type="region of interest" description="Disordered" evidence="1">
    <location>
        <begin position="16"/>
        <end position="130"/>
    </location>
</feature>
<feature type="compositionally biased region" description="Polar residues" evidence="1">
    <location>
        <begin position="69"/>
        <end position="79"/>
    </location>
</feature>
<proteinExistence type="predicted"/>
<evidence type="ECO:0000256" key="1">
    <source>
        <dbReference type="SAM" id="MobiDB-lite"/>
    </source>
</evidence>
<gene>
    <name evidence="2" type="ORF">Slin15195_G103670</name>
</gene>
<name>A0A9Q9EQ02_9PEZI</name>
<dbReference type="Proteomes" id="UP001056384">
    <property type="component" value="Chromosome 9"/>
</dbReference>
<dbReference type="AlphaFoldDB" id="A0A9Q9EQ02"/>
<evidence type="ECO:0000313" key="2">
    <source>
        <dbReference type="EMBL" id="USW57048.1"/>
    </source>
</evidence>
<feature type="compositionally biased region" description="Low complexity" evidence="1">
    <location>
        <begin position="98"/>
        <end position="109"/>
    </location>
</feature>
<accession>A0A9Q9EQ02</accession>
<reference evidence="2" key="1">
    <citation type="submission" date="2022-06" db="EMBL/GenBank/DDBJ databases">
        <title>Complete genome sequences of two strains of the flax pathogen Septoria linicola.</title>
        <authorList>
            <person name="Lapalu N."/>
            <person name="Simon A."/>
            <person name="Demenou B."/>
            <person name="Paumier D."/>
            <person name="Guillot M.-P."/>
            <person name="Gout L."/>
            <person name="Valade R."/>
        </authorList>
    </citation>
    <scope>NUCLEOTIDE SEQUENCE</scope>
    <source>
        <strain evidence="2">SE15195</strain>
    </source>
</reference>
<dbReference type="EMBL" id="CP099426">
    <property type="protein sequence ID" value="USW57048.1"/>
    <property type="molecule type" value="Genomic_DNA"/>
</dbReference>
<evidence type="ECO:0000313" key="3">
    <source>
        <dbReference type="Proteomes" id="UP001056384"/>
    </source>
</evidence>
<keyword evidence="3" id="KW-1185">Reference proteome</keyword>
<protein>
    <submittedName>
        <fullName evidence="2">Uncharacterized protein</fullName>
    </submittedName>
</protein>
<feature type="compositionally biased region" description="Polar residues" evidence="1">
    <location>
        <begin position="112"/>
        <end position="130"/>
    </location>
</feature>